<name>A0A0A9GVE6_ARUDO</name>
<dbReference type="EMBL" id="GBRH01173353">
    <property type="protein sequence ID" value="JAE24543.1"/>
    <property type="molecule type" value="Transcribed_RNA"/>
</dbReference>
<sequence length="22" mass="2278">MTACVLVVGSLVCFGFCLKLSS</sequence>
<reference evidence="1" key="2">
    <citation type="journal article" date="2015" name="Data Brief">
        <title>Shoot transcriptome of the giant reed, Arundo donax.</title>
        <authorList>
            <person name="Barrero R.A."/>
            <person name="Guerrero F.D."/>
            <person name="Moolhuijzen P."/>
            <person name="Goolsby J.A."/>
            <person name="Tidwell J."/>
            <person name="Bellgard S.E."/>
            <person name="Bellgard M.I."/>
        </authorList>
    </citation>
    <scope>NUCLEOTIDE SEQUENCE</scope>
    <source>
        <tissue evidence="1">Shoot tissue taken approximately 20 cm above the soil surface</tissue>
    </source>
</reference>
<reference evidence="1" key="1">
    <citation type="submission" date="2014-09" db="EMBL/GenBank/DDBJ databases">
        <authorList>
            <person name="Magalhaes I.L.F."/>
            <person name="Oliveira U."/>
            <person name="Santos F.R."/>
            <person name="Vidigal T.H.D.A."/>
            <person name="Brescovit A.D."/>
            <person name="Santos A.J."/>
        </authorList>
    </citation>
    <scope>NUCLEOTIDE SEQUENCE</scope>
    <source>
        <tissue evidence="1">Shoot tissue taken approximately 20 cm above the soil surface</tissue>
    </source>
</reference>
<protein>
    <submittedName>
        <fullName evidence="1">Uncharacterized protein</fullName>
    </submittedName>
</protein>
<dbReference type="AlphaFoldDB" id="A0A0A9GVE6"/>
<proteinExistence type="predicted"/>
<evidence type="ECO:0000313" key="1">
    <source>
        <dbReference type="EMBL" id="JAE24543.1"/>
    </source>
</evidence>
<accession>A0A0A9GVE6</accession>
<organism evidence="1">
    <name type="scientific">Arundo donax</name>
    <name type="common">Giant reed</name>
    <name type="synonym">Donax arundinaceus</name>
    <dbReference type="NCBI Taxonomy" id="35708"/>
    <lineage>
        <taxon>Eukaryota</taxon>
        <taxon>Viridiplantae</taxon>
        <taxon>Streptophyta</taxon>
        <taxon>Embryophyta</taxon>
        <taxon>Tracheophyta</taxon>
        <taxon>Spermatophyta</taxon>
        <taxon>Magnoliopsida</taxon>
        <taxon>Liliopsida</taxon>
        <taxon>Poales</taxon>
        <taxon>Poaceae</taxon>
        <taxon>PACMAD clade</taxon>
        <taxon>Arundinoideae</taxon>
        <taxon>Arundineae</taxon>
        <taxon>Arundo</taxon>
    </lineage>
</organism>